<keyword evidence="5 11" id="KW-0547">Nucleotide-binding</keyword>
<comment type="caution">
    <text evidence="14">The sequence shown here is derived from an EMBL/GenBank/DDBJ whole genome shotgun (WGS) entry which is preliminary data.</text>
</comment>
<dbReference type="GO" id="GO:0005886">
    <property type="term" value="C:plasma membrane"/>
    <property type="evidence" value="ECO:0007669"/>
    <property type="project" value="TreeGrafter"/>
</dbReference>
<dbReference type="EMBL" id="CAJPDT010000003">
    <property type="protein sequence ID" value="CAF9907201.1"/>
    <property type="molecule type" value="Genomic_DNA"/>
</dbReference>
<dbReference type="CDD" id="cd17303">
    <property type="entry name" value="PIPKc_PIP5K_yeast_like"/>
    <property type="match status" value="1"/>
</dbReference>
<evidence type="ECO:0000313" key="14">
    <source>
        <dbReference type="EMBL" id="CAF9907201.1"/>
    </source>
</evidence>
<dbReference type="GO" id="GO:0016308">
    <property type="term" value="F:1-phosphatidylinositol-4-phosphate 5-kinase activity"/>
    <property type="evidence" value="ECO:0007669"/>
    <property type="project" value="UniProtKB-EC"/>
</dbReference>
<feature type="compositionally biased region" description="Polar residues" evidence="12">
    <location>
        <begin position="72"/>
        <end position="102"/>
    </location>
</feature>
<evidence type="ECO:0000259" key="13">
    <source>
        <dbReference type="PROSITE" id="PS51455"/>
    </source>
</evidence>
<dbReference type="SMART" id="SM00330">
    <property type="entry name" value="PIPKc"/>
    <property type="match status" value="1"/>
</dbReference>
<evidence type="ECO:0000256" key="7">
    <source>
        <dbReference type="ARBA" id="ARBA00022840"/>
    </source>
</evidence>
<feature type="region of interest" description="Disordered" evidence="12">
    <location>
        <begin position="1"/>
        <end position="43"/>
    </location>
</feature>
<dbReference type="Gene3D" id="3.30.810.10">
    <property type="entry name" value="2-Layer Sandwich"/>
    <property type="match status" value="1"/>
</dbReference>
<dbReference type="PROSITE" id="PS51455">
    <property type="entry name" value="PIPK"/>
    <property type="match status" value="1"/>
</dbReference>
<dbReference type="GO" id="GO:0005524">
    <property type="term" value="F:ATP binding"/>
    <property type="evidence" value="ECO:0007669"/>
    <property type="project" value="UniProtKB-UniRule"/>
</dbReference>
<dbReference type="InterPro" id="IPR002498">
    <property type="entry name" value="PInositol-4-P-4/5-kinase_core"/>
</dbReference>
<feature type="region of interest" description="Disordered" evidence="12">
    <location>
        <begin position="72"/>
        <end position="106"/>
    </location>
</feature>
<feature type="compositionally biased region" description="Basic and acidic residues" evidence="12">
    <location>
        <begin position="855"/>
        <end position="882"/>
    </location>
</feature>
<dbReference type="FunFam" id="3.30.800.10:FF:000009">
    <property type="entry name" value="Phosphatidylinositol 4-phosphate 5-kinase its3"/>
    <property type="match status" value="1"/>
</dbReference>
<name>A0A8H3EI78_9LECA</name>
<dbReference type="Pfam" id="PF01504">
    <property type="entry name" value="PIP5K"/>
    <property type="match status" value="1"/>
</dbReference>
<organism evidence="14 15">
    <name type="scientific">Imshaugia aleurites</name>
    <dbReference type="NCBI Taxonomy" id="172621"/>
    <lineage>
        <taxon>Eukaryota</taxon>
        <taxon>Fungi</taxon>
        <taxon>Dikarya</taxon>
        <taxon>Ascomycota</taxon>
        <taxon>Pezizomycotina</taxon>
        <taxon>Lecanoromycetes</taxon>
        <taxon>OSLEUM clade</taxon>
        <taxon>Lecanoromycetidae</taxon>
        <taxon>Lecanorales</taxon>
        <taxon>Lecanorineae</taxon>
        <taxon>Parmeliaceae</taxon>
        <taxon>Imshaugia</taxon>
    </lineage>
</organism>
<evidence type="ECO:0000256" key="5">
    <source>
        <dbReference type="ARBA" id="ARBA00022741"/>
    </source>
</evidence>
<feature type="domain" description="PIPK" evidence="13">
    <location>
        <begin position="339"/>
        <end position="750"/>
    </location>
</feature>
<feature type="compositionally biased region" description="Polar residues" evidence="12">
    <location>
        <begin position="260"/>
        <end position="274"/>
    </location>
</feature>
<sequence length="905" mass="101820">MPSVLSRYTSEPVHLDSSNTSEYDPPHRASTETSSHPTIAKGLMNGLPIESSAGIKRVEGVFLGESNGINSSLHSLQNGRSSDSADSQGKTHSRNGSKNSMVNGYGAKGDGEILDLSINNPPSRLSTLYRTHSLEHTNGNAVYVPRPKSPESGQLGKGHYHKGHARGHSLSAPQSSNIHPTYSNDIESSLTTSQTSWAPQDPQNPKNRLSSTLIPPSTNQPLPVSPTASLHPSAPRIHHRHTTLEVPRLSTSRTSRDFSLPNTASDGGSDSGRFSPTPRTPRASNTLVRAPTRSVHSDMYLDEVPPDGDVARWTETIRQKRASRRQRKEEEEDDRVVVGTKVDMNHVNWVTAYNMLTGIRFTVSRTNAKIDRELADADFDAKHKFSFDITGNELTPSAKYDFKFKDYAPWVFRHLRAKFKLDPADYLMSLTSKYILSELGSPGKSGSFFYFSRDYKYIIKTIHHAEHKLLRRILREYYAHVERYPNTLISQFYGLHRVKIPYGRKIHFVIMNNLFPPHRDIHQTFDLKGSTIGRNYKEEDLERNPRATLKDLNWLRRNNHFQFGGEKKSLFIEQMKRDVALLQKLKIMDYSLLVGIHDLEKGNEENLRDKTLQVFQPGGDDTPEPQVNMLTRTPSKLENARQARQLRQIIKKEKPVPMDKSTSKMPDEMLEERKNFIFYSDDGGFRATHENGQPGEEIYYLGIIDCLTHYGFIKRAEHFWKGLSSDSSQISPIPPEGYGDRFVKFISGITMTKEEQERQAQSGDLLDNSIDTHRQSSFPTSRHSTDRVIEKAEKQAHKTEKEGATEDPKRDRTLSTVRSPSVERAGGGGGATLPVVEEDAEAASREDSVIGGSVPDHEPSTDERPPPTPSKDRMRLPVDKRLPSIPDFNRLSMGLSTTGPAVTER</sequence>
<dbReference type="Proteomes" id="UP000664534">
    <property type="component" value="Unassembled WGS sequence"/>
</dbReference>
<dbReference type="GO" id="GO:0046854">
    <property type="term" value="P:phosphatidylinositol phosphate biosynthetic process"/>
    <property type="evidence" value="ECO:0007669"/>
    <property type="project" value="UniProtKB-ARBA"/>
</dbReference>
<dbReference type="Gene3D" id="3.30.800.10">
    <property type="entry name" value="Phosphatidylinositol Phosphate Kinase II Beta"/>
    <property type="match status" value="1"/>
</dbReference>
<keyword evidence="3" id="KW-0597">Phosphoprotein</keyword>
<evidence type="ECO:0000256" key="6">
    <source>
        <dbReference type="ARBA" id="ARBA00022777"/>
    </source>
</evidence>
<evidence type="ECO:0000256" key="1">
    <source>
        <dbReference type="ARBA" id="ARBA00000444"/>
    </source>
</evidence>
<evidence type="ECO:0000256" key="10">
    <source>
        <dbReference type="ARBA" id="ARBA00082306"/>
    </source>
</evidence>
<feature type="compositionally biased region" description="Basic residues" evidence="12">
    <location>
        <begin position="158"/>
        <end position="167"/>
    </location>
</feature>
<evidence type="ECO:0000313" key="15">
    <source>
        <dbReference type="Proteomes" id="UP000664534"/>
    </source>
</evidence>
<dbReference type="AlphaFoldDB" id="A0A8H3EI78"/>
<dbReference type="InterPro" id="IPR027483">
    <property type="entry name" value="PInositol-4-P-4/5-kinase_C_sf"/>
</dbReference>
<feature type="region of interest" description="Disordered" evidence="12">
    <location>
        <begin position="138"/>
        <end position="289"/>
    </location>
</feature>
<evidence type="ECO:0000256" key="4">
    <source>
        <dbReference type="ARBA" id="ARBA00022679"/>
    </source>
</evidence>
<dbReference type="InterPro" id="IPR023610">
    <property type="entry name" value="PInositol-4/5-P-5/4-kinase"/>
</dbReference>
<keyword evidence="7 11" id="KW-0067">ATP-binding</keyword>
<gene>
    <name evidence="14" type="primary">MSS4_1</name>
    <name evidence="14" type="ORF">IMSHALPRED_005469</name>
</gene>
<feature type="compositionally biased region" description="Polar residues" evidence="12">
    <location>
        <begin position="171"/>
        <end position="230"/>
    </location>
</feature>
<dbReference type="SUPFAM" id="SSF56104">
    <property type="entry name" value="SAICAR synthase-like"/>
    <property type="match status" value="1"/>
</dbReference>
<dbReference type="InterPro" id="IPR027484">
    <property type="entry name" value="PInositol-4-P-5-kinase_N"/>
</dbReference>
<keyword evidence="4 11" id="KW-0808">Transferase</keyword>
<reference evidence="14" key="1">
    <citation type="submission" date="2021-03" db="EMBL/GenBank/DDBJ databases">
        <authorList>
            <person name="Tagirdzhanova G."/>
        </authorList>
    </citation>
    <scope>NUCLEOTIDE SEQUENCE</scope>
</reference>
<comment type="catalytic activity">
    <reaction evidence="1">
        <text>a 1,2-diacyl-sn-glycero-3-phospho-(1D-myo-inositol 4-phosphate) + ATP = a 1,2-diacyl-sn-glycero-3-phospho-(1D-myo-inositol-4,5-bisphosphate) + ADP + H(+)</text>
        <dbReference type="Rhea" id="RHEA:14425"/>
        <dbReference type="ChEBI" id="CHEBI:15378"/>
        <dbReference type="ChEBI" id="CHEBI:30616"/>
        <dbReference type="ChEBI" id="CHEBI:58178"/>
        <dbReference type="ChEBI" id="CHEBI:58456"/>
        <dbReference type="ChEBI" id="CHEBI:456216"/>
        <dbReference type="EC" id="2.7.1.68"/>
    </reaction>
</comment>
<dbReference type="PANTHER" id="PTHR23086:SF8">
    <property type="entry name" value="PHOSPHATIDYLINOSITOL 5-PHOSPHATE 4-KINASE, ISOFORM A"/>
    <property type="match status" value="1"/>
</dbReference>
<keyword evidence="15" id="KW-1185">Reference proteome</keyword>
<accession>A0A8H3EI78</accession>
<feature type="compositionally biased region" description="Polar residues" evidence="12">
    <location>
        <begin position="894"/>
        <end position="905"/>
    </location>
</feature>
<feature type="region of interest" description="Disordered" evidence="12">
    <location>
        <begin position="753"/>
        <end position="905"/>
    </location>
</feature>
<dbReference type="PANTHER" id="PTHR23086">
    <property type="entry name" value="PHOSPHATIDYLINOSITOL-4-PHOSPHATE 5-KINASE"/>
    <property type="match status" value="1"/>
</dbReference>
<proteinExistence type="predicted"/>
<dbReference type="OrthoDB" id="20783at2759"/>
<evidence type="ECO:0000256" key="11">
    <source>
        <dbReference type="PROSITE-ProRule" id="PRU00781"/>
    </source>
</evidence>
<feature type="compositionally biased region" description="Basic and acidic residues" evidence="12">
    <location>
        <begin position="783"/>
        <end position="813"/>
    </location>
</feature>
<evidence type="ECO:0000256" key="8">
    <source>
        <dbReference type="ARBA" id="ARBA00078403"/>
    </source>
</evidence>
<evidence type="ECO:0000256" key="9">
    <source>
        <dbReference type="ARBA" id="ARBA00080374"/>
    </source>
</evidence>
<keyword evidence="6 11" id="KW-0418">Kinase</keyword>
<evidence type="ECO:0000256" key="12">
    <source>
        <dbReference type="SAM" id="MobiDB-lite"/>
    </source>
</evidence>
<protein>
    <recommendedName>
        <fullName evidence="2">1-phosphatidylinositol-4-phosphate 5-kinase</fullName>
        <ecNumber evidence="2">2.7.1.68</ecNumber>
    </recommendedName>
    <alternativeName>
        <fullName evidence="10">1-phosphatidylinositol 4-phosphate kinase</fullName>
    </alternativeName>
    <alternativeName>
        <fullName evidence="8">Diphosphoinositide kinase</fullName>
    </alternativeName>
    <alternativeName>
        <fullName evidence="9">PIP5K</fullName>
    </alternativeName>
</protein>
<evidence type="ECO:0000256" key="3">
    <source>
        <dbReference type="ARBA" id="ARBA00022553"/>
    </source>
</evidence>
<evidence type="ECO:0000256" key="2">
    <source>
        <dbReference type="ARBA" id="ARBA00012172"/>
    </source>
</evidence>
<dbReference type="EC" id="2.7.1.68" evidence="2"/>